<dbReference type="Pfam" id="PF05362">
    <property type="entry name" value="Lon_C"/>
    <property type="match status" value="1"/>
</dbReference>
<protein>
    <recommendedName>
        <fullName evidence="11 12">DNA repair protein RadA</fullName>
    </recommendedName>
</protein>
<dbReference type="InterPro" id="IPR027417">
    <property type="entry name" value="P-loop_NTPase"/>
</dbReference>
<dbReference type="SMART" id="SM00382">
    <property type="entry name" value="AAA"/>
    <property type="match status" value="1"/>
</dbReference>
<evidence type="ECO:0000256" key="11">
    <source>
        <dbReference type="HAMAP-Rule" id="MF_01498"/>
    </source>
</evidence>
<evidence type="ECO:0000256" key="2">
    <source>
        <dbReference type="ARBA" id="ARBA00022741"/>
    </source>
</evidence>
<dbReference type="PRINTS" id="PR01874">
    <property type="entry name" value="DNAREPAIRADA"/>
</dbReference>
<keyword evidence="3 11" id="KW-0227">DNA damage</keyword>
<dbReference type="Pfam" id="PF18073">
    <property type="entry name" value="Zn_ribbon_LapB"/>
    <property type="match status" value="1"/>
</dbReference>
<dbReference type="GO" id="GO:0005829">
    <property type="term" value="C:cytosol"/>
    <property type="evidence" value="ECO:0007669"/>
    <property type="project" value="TreeGrafter"/>
</dbReference>
<proteinExistence type="inferred from homology"/>
<feature type="region of interest" description="Disordered" evidence="14">
    <location>
        <begin position="125"/>
        <end position="145"/>
    </location>
</feature>
<dbReference type="AlphaFoldDB" id="A0A2M6XCE1"/>
<dbReference type="GO" id="GO:0004176">
    <property type="term" value="F:ATP-dependent peptidase activity"/>
    <property type="evidence" value="ECO:0007669"/>
    <property type="project" value="InterPro"/>
</dbReference>
<keyword evidence="1 11" id="KW-0479">Metal-binding</keyword>
<comment type="function">
    <text evidence="11">Plays a role in repairing double-strand DNA breaks, probably involving stabilizing or processing branched DNA or blocked replication forks.</text>
</comment>
<dbReference type="SUPFAM" id="SSF52540">
    <property type="entry name" value="P-loop containing nucleoside triphosphate hydrolases"/>
    <property type="match status" value="1"/>
</dbReference>
<evidence type="ECO:0000256" key="10">
    <source>
        <dbReference type="ARBA" id="ARBA00023204"/>
    </source>
</evidence>
<dbReference type="Gene3D" id="3.30.230.10">
    <property type="match status" value="1"/>
</dbReference>
<keyword evidence="9 11" id="KW-0238">DNA-binding</keyword>
<evidence type="ECO:0000256" key="1">
    <source>
        <dbReference type="ARBA" id="ARBA00022723"/>
    </source>
</evidence>
<feature type="binding site" evidence="11">
    <location>
        <begin position="97"/>
        <end position="104"/>
    </location>
    <ligand>
        <name>ATP</name>
        <dbReference type="ChEBI" id="CHEBI:30616"/>
    </ligand>
</feature>
<dbReference type="CDD" id="cd01121">
    <property type="entry name" value="RadA_SMS_N"/>
    <property type="match status" value="1"/>
</dbReference>
<dbReference type="Gene3D" id="3.40.50.300">
    <property type="entry name" value="P-loop containing nucleotide triphosphate hydrolases"/>
    <property type="match status" value="1"/>
</dbReference>
<feature type="short sequence motif" description="RadA KNRFG motif" evidence="11">
    <location>
        <begin position="284"/>
        <end position="288"/>
    </location>
</feature>
<organism evidence="16 17">
    <name type="scientific">Candidatus Shapirobacteria bacterium CG08_land_8_20_14_0_20_39_18</name>
    <dbReference type="NCBI Taxonomy" id="1974883"/>
    <lineage>
        <taxon>Bacteria</taxon>
        <taxon>Candidatus Shapironibacteriota</taxon>
    </lineage>
</organism>
<evidence type="ECO:0000256" key="4">
    <source>
        <dbReference type="ARBA" id="ARBA00022771"/>
    </source>
</evidence>
<evidence type="ECO:0000256" key="14">
    <source>
        <dbReference type="SAM" id="MobiDB-lite"/>
    </source>
</evidence>
<evidence type="ECO:0000313" key="17">
    <source>
        <dbReference type="Proteomes" id="UP000228996"/>
    </source>
</evidence>
<keyword evidence="6 13" id="KW-0862">Zinc</keyword>
<dbReference type="GO" id="GO:0000725">
    <property type="term" value="P:recombinational repair"/>
    <property type="evidence" value="ECO:0007669"/>
    <property type="project" value="UniProtKB-UniRule"/>
</dbReference>
<dbReference type="GO" id="GO:0005524">
    <property type="term" value="F:ATP binding"/>
    <property type="evidence" value="ECO:0007669"/>
    <property type="project" value="UniProtKB-UniRule"/>
</dbReference>
<keyword evidence="7 11" id="KW-0067">ATP-binding</keyword>
<dbReference type="InterPro" id="IPR041166">
    <property type="entry name" value="Rubredoxin_2"/>
</dbReference>
<evidence type="ECO:0000256" key="9">
    <source>
        <dbReference type="ARBA" id="ARBA00023125"/>
    </source>
</evidence>
<feature type="region of interest" description="Lon-protease-like" evidence="11">
    <location>
        <begin position="383"/>
        <end position="471"/>
    </location>
</feature>
<dbReference type="InterPro" id="IPR020588">
    <property type="entry name" value="RecA_ATP-bd"/>
</dbReference>
<dbReference type="PROSITE" id="PS50162">
    <property type="entry name" value="RECA_2"/>
    <property type="match status" value="1"/>
</dbReference>
<evidence type="ECO:0000256" key="12">
    <source>
        <dbReference type="NCBIfam" id="TIGR00416"/>
    </source>
</evidence>
<dbReference type="GO" id="GO:0006508">
    <property type="term" value="P:proteolysis"/>
    <property type="evidence" value="ECO:0007669"/>
    <property type="project" value="InterPro"/>
</dbReference>
<comment type="function">
    <text evidence="13">DNA-dependent ATPase involved in processing of recombination intermediates, plays a role in repairing DNA breaks. Stimulates the branch migration of RecA-mediated strand transfer reactions, allowing the 3' invading strand to extend heteroduplex DNA faster. Binds ssDNA in the presence of ADP but not other nucleotides, has ATPase activity that is stimulated by ssDNA and various branched DNA structures, but inhibited by SSB. Does not have RecA's homology-searching function.</text>
</comment>
<keyword evidence="10 11" id="KW-0234">DNA repair</keyword>
<dbReference type="GO" id="GO:0008270">
    <property type="term" value="F:zinc ion binding"/>
    <property type="evidence" value="ECO:0007669"/>
    <property type="project" value="UniProtKB-KW"/>
</dbReference>
<dbReference type="PANTHER" id="PTHR32472:SF10">
    <property type="entry name" value="DNA REPAIR PROTEIN RADA-LIKE PROTEIN"/>
    <property type="match status" value="1"/>
</dbReference>
<evidence type="ECO:0000256" key="7">
    <source>
        <dbReference type="ARBA" id="ARBA00022840"/>
    </source>
</evidence>
<dbReference type="GO" id="GO:0004252">
    <property type="term" value="F:serine-type endopeptidase activity"/>
    <property type="evidence" value="ECO:0007669"/>
    <property type="project" value="InterPro"/>
</dbReference>
<accession>A0A2M6XCE1</accession>
<dbReference type="EMBL" id="PEYO01000018">
    <property type="protein sequence ID" value="PIU03332.1"/>
    <property type="molecule type" value="Genomic_DNA"/>
</dbReference>
<dbReference type="SUPFAM" id="SSF54211">
    <property type="entry name" value="Ribosomal protein S5 domain 2-like"/>
    <property type="match status" value="1"/>
</dbReference>
<dbReference type="PANTHER" id="PTHR32472">
    <property type="entry name" value="DNA REPAIR PROTEIN RADA"/>
    <property type="match status" value="1"/>
</dbReference>
<evidence type="ECO:0000256" key="6">
    <source>
        <dbReference type="ARBA" id="ARBA00022833"/>
    </source>
</evidence>
<evidence type="ECO:0000256" key="3">
    <source>
        <dbReference type="ARBA" id="ARBA00022763"/>
    </source>
</evidence>
<name>A0A2M6XCE1_9BACT</name>
<evidence type="ECO:0000256" key="13">
    <source>
        <dbReference type="RuleBase" id="RU003555"/>
    </source>
</evidence>
<dbReference type="Proteomes" id="UP000228996">
    <property type="component" value="Unassembled WGS sequence"/>
</dbReference>
<dbReference type="GO" id="GO:0003684">
    <property type="term" value="F:damaged DNA binding"/>
    <property type="evidence" value="ECO:0007669"/>
    <property type="project" value="InterPro"/>
</dbReference>
<dbReference type="InterPro" id="IPR008269">
    <property type="entry name" value="Lon_proteolytic"/>
</dbReference>
<dbReference type="Pfam" id="PF13481">
    <property type="entry name" value="AAA_25"/>
    <property type="match status" value="1"/>
</dbReference>
<evidence type="ECO:0000256" key="8">
    <source>
        <dbReference type="ARBA" id="ARBA00023016"/>
    </source>
</evidence>
<keyword evidence="4 13" id="KW-0863">Zinc-finger</keyword>
<dbReference type="InterPro" id="IPR020568">
    <property type="entry name" value="Ribosomal_Su5_D2-typ_SF"/>
</dbReference>
<keyword evidence="5" id="KW-0378">Hydrolase</keyword>
<sequence>MSVPKSHTIFVCQQCGYESSQWMGKCPSCGTWNSLVETLVGGEARSGKREAGSGTAKLQKLSEIKEIGSSRISTGMEEFDRVLGGGIVAGSVTLLAGEPGIGKSTLLLQAAANIAQEVSQVARVPQVPRAKDSRDTRDTSNSRGTSVVYVSGEESPSQIKIRAQRLGIKSENLLFLNETDADSIIDTIQNQKRDPASTLVVVDSIQTLTTEDLTGTAGSVGQVRECTNRLLNMAKSQDIPLFLVGHVTKEGSIAGPMVLSHMVDTVLFFEGERFASLRMLRSMKNRFGPTDEVGVFEMIEKGLNEIDNPSEIFLGERTKEVSGSVITCLMEGTRPLLVEIQALASQTQLPIPRRVGQGIDNNRLQLLVAVLSRRIGLPTGGFDLFVNVAGGIKISEPGADLAICLALASAIMDKPLSQKLCAIGEIGLLGEIRRVGGLEKRIKESKRLGFTKVVSANDSSSLRETVRELLK</sequence>
<evidence type="ECO:0000313" key="16">
    <source>
        <dbReference type="EMBL" id="PIU03332.1"/>
    </source>
</evidence>
<dbReference type="InterPro" id="IPR003593">
    <property type="entry name" value="AAA+_ATPase"/>
</dbReference>
<reference evidence="17" key="1">
    <citation type="submission" date="2017-09" db="EMBL/GenBank/DDBJ databases">
        <title>Depth-based differentiation of microbial function through sediment-hosted aquifers and enrichment of novel symbionts in the deep terrestrial subsurface.</title>
        <authorList>
            <person name="Probst A.J."/>
            <person name="Ladd B."/>
            <person name="Jarett J.K."/>
            <person name="Geller-Mcgrath D.E."/>
            <person name="Sieber C.M.K."/>
            <person name="Emerson J.B."/>
            <person name="Anantharaman K."/>
            <person name="Thomas B.C."/>
            <person name="Malmstrom R."/>
            <person name="Stieglmeier M."/>
            <person name="Klingl A."/>
            <person name="Woyke T."/>
            <person name="Ryan C.M."/>
            <person name="Banfield J.F."/>
        </authorList>
    </citation>
    <scope>NUCLEOTIDE SEQUENCE [LARGE SCALE GENOMIC DNA]</scope>
</reference>
<dbReference type="HAMAP" id="MF_01498">
    <property type="entry name" value="RadA_bact"/>
    <property type="match status" value="1"/>
</dbReference>
<keyword evidence="8 11" id="KW-0346">Stress response</keyword>
<comment type="domain">
    <text evidence="11">The middle region has homology to RecA with ATPase motifs including the RadA KNRFG motif, while the C-terminus is homologous to Lon protease.</text>
</comment>
<feature type="compositionally biased region" description="Basic and acidic residues" evidence="14">
    <location>
        <begin position="129"/>
        <end position="140"/>
    </location>
</feature>
<dbReference type="InterPro" id="IPR004504">
    <property type="entry name" value="DNA_repair_RadA"/>
</dbReference>
<dbReference type="GO" id="GO:0140664">
    <property type="term" value="F:ATP-dependent DNA damage sensor activity"/>
    <property type="evidence" value="ECO:0007669"/>
    <property type="project" value="InterPro"/>
</dbReference>
<evidence type="ECO:0000256" key="5">
    <source>
        <dbReference type="ARBA" id="ARBA00022801"/>
    </source>
</evidence>
<comment type="caution">
    <text evidence="16">The sequence shown here is derived from an EMBL/GenBank/DDBJ whole genome shotgun (WGS) entry which is preliminary data.</text>
</comment>
<comment type="similarity">
    <text evidence="11 13">Belongs to the RecA family. RadA subfamily.</text>
</comment>
<dbReference type="NCBIfam" id="TIGR00416">
    <property type="entry name" value="sms"/>
    <property type="match status" value="1"/>
</dbReference>
<evidence type="ECO:0000259" key="15">
    <source>
        <dbReference type="PROSITE" id="PS50162"/>
    </source>
</evidence>
<gene>
    <name evidence="11" type="primary">radA</name>
    <name evidence="16" type="ORF">COT44_03865</name>
</gene>
<dbReference type="InterPro" id="IPR014721">
    <property type="entry name" value="Ribsml_uS5_D2-typ_fold_subgr"/>
</dbReference>
<feature type="domain" description="RecA family profile 1" evidence="15">
    <location>
        <begin position="68"/>
        <end position="247"/>
    </location>
</feature>
<keyword evidence="2 11" id="KW-0547">Nucleotide-binding</keyword>